<dbReference type="InterPro" id="IPR012910">
    <property type="entry name" value="Plug_dom"/>
</dbReference>
<protein>
    <submittedName>
        <fullName evidence="15">Outer membrane receptor for ferrienterochelin and colicins</fullName>
    </submittedName>
</protein>
<dbReference type="Gene3D" id="2.170.130.10">
    <property type="entry name" value="TonB-dependent receptor, plug domain"/>
    <property type="match status" value="1"/>
</dbReference>
<proteinExistence type="inferred from homology"/>
<comment type="subcellular location">
    <subcellularLocation>
        <location evidence="1 10">Cell outer membrane</location>
        <topology evidence="1 10">Multi-pass membrane protein</topology>
    </subcellularLocation>
</comment>
<evidence type="ECO:0000313" key="16">
    <source>
        <dbReference type="Proteomes" id="UP000183974"/>
    </source>
</evidence>
<dbReference type="InterPro" id="IPR039426">
    <property type="entry name" value="TonB-dep_rcpt-like"/>
</dbReference>
<organism evidence="15 16">
    <name type="scientific">Roseovarius pacificus</name>
    <dbReference type="NCBI Taxonomy" id="337701"/>
    <lineage>
        <taxon>Bacteria</taxon>
        <taxon>Pseudomonadati</taxon>
        <taxon>Pseudomonadota</taxon>
        <taxon>Alphaproteobacteria</taxon>
        <taxon>Rhodobacterales</taxon>
        <taxon>Roseobacteraceae</taxon>
        <taxon>Roseovarius</taxon>
    </lineage>
</organism>
<reference evidence="15 16" key="1">
    <citation type="submission" date="2016-11" db="EMBL/GenBank/DDBJ databases">
        <authorList>
            <person name="Jaros S."/>
            <person name="Januszkiewicz K."/>
            <person name="Wedrychowicz H."/>
        </authorList>
    </citation>
    <scope>NUCLEOTIDE SEQUENCE [LARGE SCALE GENOMIC DNA]</scope>
    <source>
        <strain evidence="15 16">DSM 29589</strain>
    </source>
</reference>
<dbReference type="Gene3D" id="2.40.170.20">
    <property type="entry name" value="TonB-dependent receptor, beta-barrel domain"/>
    <property type="match status" value="1"/>
</dbReference>
<sequence length="648" mass="70300">MIARPFLAAYFLTTAALAVSSERAWAQDDAPFELDPIILSVTGSPQSLQDAPGSVSVVSGESLRDRPIENLADAVEGEPGVQSSGVGLGRRGISIRGMLPEQTLILIDGQRISNSSSAVQHSDYELGWLPPEAIERIEVVRGPMSSLYGSDALGGVVNIVTRVPTDRWQGTISAIGRMTTHGDGGDMQDLSAYASGPIVPGVLGLSLWAQEKRREELVSATTPGTSAADNEKSRMAGGTLTWTPDDRQVLRFSFGSGYQRRWMDMATARGPGGYRSTDTIRRNRLSLSHDADWSWGSTAISLYRTELDRKNQRTDGVAPAGPHRFVDTVFSARARFSAGAAHSFTLGTELREEKLKDPTVNAAGRASKTHFATYLQDEITLGDDWTLVLGARADHHEDFDWHVSPRAHLRYQVNDALSLRVGVGSGFKAPTMKQLSPDYAAIAGGGRFTIVGNPALKPEENISVEAGLAYHRADWSVEATLFHNDVENLIQAICTTSCSGAPGATWSYMNVDKARLRGLELSGDIDITNNVSLTANYTYLDATDRETGKDLTGRSKHMASLGIDWRFTPRTSAALRVNYVGEQDTSTGSGRQPAYTMVSVGGQHRFDNGVTALFGIENLTDQRLANENTDYAFADPGRRFYVGLKKSF</sequence>
<keyword evidence="8 10" id="KW-0472">Membrane</keyword>
<dbReference type="GO" id="GO:0015344">
    <property type="term" value="F:siderophore uptake transmembrane transporter activity"/>
    <property type="evidence" value="ECO:0007669"/>
    <property type="project" value="TreeGrafter"/>
</dbReference>
<dbReference type="CDD" id="cd01347">
    <property type="entry name" value="ligand_gated_channel"/>
    <property type="match status" value="1"/>
</dbReference>
<evidence type="ECO:0000256" key="2">
    <source>
        <dbReference type="ARBA" id="ARBA00022448"/>
    </source>
</evidence>
<evidence type="ECO:0000256" key="1">
    <source>
        <dbReference type="ARBA" id="ARBA00004571"/>
    </source>
</evidence>
<evidence type="ECO:0000256" key="3">
    <source>
        <dbReference type="ARBA" id="ARBA00022452"/>
    </source>
</evidence>
<keyword evidence="3 10" id="KW-1134">Transmembrane beta strand</keyword>
<dbReference type="PANTHER" id="PTHR30069:SF53">
    <property type="entry name" value="COLICIN I RECEPTOR-RELATED"/>
    <property type="match status" value="1"/>
</dbReference>
<evidence type="ECO:0000256" key="5">
    <source>
        <dbReference type="ARBA" id="ARBA00022729"/>
    </source>
</evidence>
<dbReference type="GO" id="GO:0044718">
    <property type="term" value="P:siderophore transmembrane transport"/>
    <property type="evidence" value="ECO:0007669"/>
    <property type="project" value="TreeGrafter"/>
</dbReference>
<dbReference type="InterPro" id="IPR036942">
    <property type="entry name" value="Beta-barrel_TonB_sf"/>
</dbReference>
<evidence type="ECO:0000256" key="10">
    <source>
        <dbReference type="PROSITE-ProRule" id="PRU01360"/>
    </source>
</evidence>
<keyword evidence="9 10" id="KW-0998">Cell outer membrane</keyword>
<evidence type="ECO:0000259" key="13">
    <source>
        <dbReference type="Pfam" id="PF00593"/>
    </source>
</evidence>
<dbReference type="Proteomes" id="UP000183974">
    <property type="component" value="Unassembled WGS sequence"/>
</dbReference>
<dbReference type="AlphaFoldDB" id="A0A1M7HSR8"/>
<dbReference type="STRING" id="337701.SAMN05444398_11382"/>
<keyword evidence="5 12" id="KW-0732">Signal</keyword>
<keyword evidence="7 11" id="KW-0798">TonB box</keyword>
<comment type="similarity">
    <text evidence="10 11">Belongs to the TonB-dependent receptor family.</text>
</comment>
<dbReference type="PANTHER" id="PTHR30069">
    <property type="entry name" value="TONB-DEPENDENT OUTER MEMBRANE RECEPTOR"/>
    <property type="match status" value="1"/>
</dbReference>
<evidence type="ECO:0000256" key="7">
    <source>
        <dbReference type="ARBA" id="ARBA00023077"/>
    </source>
</evidence>
<dbReference type="OrthoDB" id="9760333at2"/>
<keyword evidence="2 10" id="KW-0813">Transport</keyword>
<name>A0A1M7HSR8_9RHOB</name>
<dbReference type="Pfam" id="PF00593">
    <property type="entry name" value="TonB_dep_Rec_b-barrel"/>
    <property type="match status" value="1"/>
</dbReference>
<dbReference type="InterPro" id="IPR000531">
    <property type="entry name" value="Beta-barrel_TonB"/>
</dbReference>
<dbReference type="InterPro" id="IPR037066">
    <property type="entry name" value="Plug_dom_sf"/>
</dbReference>
<evidence type="ECO:0000256" key="4">
    <source>
        <dbReference type="ARBA" id="ARBA00022692"/>
    </source>
</evidence>
<evidence type="ECO:0000256" key="8">
    <source>
        <dbReference type="ARBA" id="ARBA00023136"/>
    </source>
</evidence>
<dbReference type="RefSeq" id="WP_073036550.1">
    <property type="nucleotide sequence ID" value="NZ_BMLR01000013.1"/>
</dbReference>
<dbReference type="GO" id="GO:0009279">
    <property type="term" value="C:cell outer membrane"/>
    <property type="evidence" value="ECO:0007669"/>
    <property type="project" value="UniProtKB-SubCell"/>
</dbReference>
<evidence type="ECO:0000256" key="12">
    <source>
        <dbReference type="SAM" id="SignalP"/>
    </source>
</evidence>
<keyword evidence="15" id="KW-0675">Receptor</keyword>
<evidence type="ECO:0000259" key="14">
    <source>
        <dbReference type="Pfam" id="PF07715"/>
    </source>
</evidence>
<dbReference type="PROSITE" id="PS52016">
    <property type="entry name" value="TONB_DEPENDENT_REC_3"/>
    <property type="match status" value="1"/>
</dbReference>
<dbReference type="EMBL" id="FRBR01000013">
    <property type="protein sequence ID" value="SHM31383.1"/>
    <property type="molecule type" value="Genomic_DNA"/>
</dbReference>
<evidence type="ECO:0000313" key="15">
    <source>
        <dbReference type="EMBL" id="SHM31383.1"/>
    </source>
</evidence>
<keyword evidence="6" id="KW-0406">Ion transport</keyword>
<dbReference type="SUPFAM" id="SSF56935">
    <property type="entry name" value="Porins"/>
    <property type="match status" value="1"/>
</dbReference>
<evidence type="ECO:0000256" key="6">
    <source>
        <dbReference type="ARBA" id="ARBA00023065"/>
    </source>
</evidence>
<feature type="domain" description="TonB-dependent receptor-like beta-barrel" evidence="13">
    <location>
        <begin position="236"/>
        <end position="619"/>
    </location>
</feature>
<dbReference type="Pfam" id="PF07715">
    <property type="entry name" value="Plug"/>
    <property type="match status" value="1"/>
</dbReference>
<keyword evidence="16" id="KW-1185">Reference proteome</keyword>
<evidence type="ECO:0000256" key="11">
    <source>
        <dbReference type="RuleBase" id="RU003357"/>
    </source>
</evidence>
<accession>A0A1M7HSR8</accession>
<keyword evidence="4 10" id="KW-0812">Transmembrane</keyword>
<feature type="signal peptide" evidence="12">
    <location>
        <begin position="1"/>
        <end position="26"/>
    </location>
</feature>
<feature type="chain" id="PRO_5013337125" evidence="12">
    <location>
        <begin position="27"/>
        <end position="648"/>
    </location>
</feature>
<gene>
    <name evidence="15" type="ORF">SAMN05444398_11382</name>
</gene>
<feature type="domain" description="TonB-dependent receptor plug" evidence="14">
    <location>
        <begin position="48"/>
        <end position="156"/>
    </location>
</feature>
<evidence type="ECO:0000256" key="9">
    <source>
        <dbReference type="ARBA" id="ARBA00023237"/>
    </source>
</evidence>